<keyword evidence="3" id="KW-1185">Reference proteome</keyword>
<gene>
    <name evidence="2" type="ORF">RFI_01453</name>
</gene>
<evidence type="ECO:0000256" key="1">
    <source>
        <dbReference type="SAM" id="Phobius"/>
    </source>
</evidence>
<keyword evidence="1" id="KW-0812">Transmembrane</keyword>
<sequence length="249" mass="30374">MNSTCDYYSQEHKKKLVKTFFGKFKIKKPKKGFIFIIMLEQLQQTFPKIDQEIVLYAWKKCNENVEETKAILTWLTENTTNLQQQRYLMRLFDNFGYRLEKTTILQTWTNYNQIFIDTYDELEKICATSNLNESQEENELKIGREMCLHILWNILKYPKHIKYRQIHKQALYNYLSKKCHTLCADFDQVFIGIEVDLQNIGFKKENDNWYYQYDHIQLLHLWECYRSVLNLQPMYFYVFILLLLIKQMI</sequence>
<protein>
    <recommendedName>
        <fullName evidence="4">CUE domain-containing protein</fullName>
    </recommendedName>
</protein>
<dbReference type="AlphaFoldDB" id="X6PBW2"/>
<reference evidence="2 3" key="1">
    <citation type="journal article" date="2013" name="Curr. Biol.">
        <title>The Genome of the Foraminiferan Reticulomyxa filosa.</title>
        <authorList>
            <person name="Glockner G."/>
            <person name="Hulsmann N."/>
            <person name="Schleicher M."/>
            <person name="Noegel A.A."/>
            <person name="Eichinger L."/>
            <person name="Gallinger C."/>
            <person name="Pawlowski J."/>
            <person name="Sierra R."/>
            <person name="Euteneuer U."/>
            <person name="Pillet L."/>
            <person name="Moustafa A."/>
            <person name="Platzer M."/>
            <person name="Groth M."/>
            <person name="Szafranski K."/>
            <person name="Schliwa M."/>
        </authorList>
    </citation>
    <scope>NUCLEOTIDE SEQUENCE [LARGE SCALE GENOMIC DNA]</scope>
</reference>
<keyword evidence="1" id="KW-0472">Membrane</keyword>
<keyword evidence="1" id="KW-1133">Transmembrane helix</keyword>
<organism evidence="2 3">
    <name type="scientific">Reticulomyxa filosa</name>
    <dbReference type="NCBI Taxonomy" id="46433"/>
    <lineage>
        <taxon>Eukaryota</taxon>
        <taxon>Sar</taxon>
        <taxon>Rhizaria</taxon>
        <taxon>Retaria</taxon>
        <taxon>Foraminifera</taxon>
        <taxon>Monothalamids</taxon>
        <taxon>Reticulomyxidae</taxon>
        <taxon>Reticulomyxa</taxon>
    </lineage>
</organism>
<accession>X6PBW2</accession>
<evidence type="ECO:0000313" key="2">
    <source>
        <dbReference type="EMBL" id="ETO35608.1"/>
    </source>
</evidence>
<evidence type="ECO:0008006" key="4">
    <source>
        <dbReference type="Google" id="ProtNLM"/>
    </source>
</evidence>
<feature type="transmembrane region" description="Helical" evidence="1">
    <location>
        <begin position="227"/>
        <end position="245"/>
    </location>
</feature>
<comment type="caution">
    <text evidence="2">The sequence shown here is derived from an EMBL/GenBank/DDBJ whole genome shotgun (WGS) entry which is preliminary data.</text>
</comment>
<dbReference type="EMBL" id="ASPP01001475">
    <property type="protein sequence ID" value="ETO35608.1"/>
    <property type="molecule type" value="Genomic_DNA"/>
</dbReference>
<proteinExistence type="predicted"/>
<evidence type="ECO:0000313" key="3">
    <source>
        <dbReference type="Proteomes" id="UP000023152"/>
    </source>
</evidence>
<dbReference type="CDD" id="cd14279">
    <property type="entry name" value="CUE"/>
    <property type="match status" value="1"/>
</dbReference>
<dbReference type="Proteomes" id="UP000023152">
    <property type="component" value="Unassembled WGS sequence"/>
</dbReference>
<name>X6PBW2_RETFI</name>